<dbReference type="PANTHER" id="PTHR12239">
    <property type="entry name" value="PROTEIN CBG20215-RELATED"/>
    <property type="match status" value="1"/>
</dbReference>
<dbReference type="InterPro" id="IPR036427">
    <property type="entry name" value="Bromodomain-like_sf"/>
</dbReference>
<feature type="compositionally biased region" description="Basic and acidic residues" evidence="2">
    <location>
        <begin position="622"/>
        <end position="631"/>
    </location>
</feature>
<evidence type="ECO:0000256" key="2">
    <source>
        <dbReference type="SAM" id="MobiDB-lite"/>
    </source>
</evidence>
<keyword evidence="1" id="KW-0103">Bromodomain</keyword>
<proteinExistence type="predicted"/>
<organism evidence="4 5">
    <name type="scientific">Pseudomicrostroma glucosiphilum</name>
    <dbReference type="NCBI Taxonomy" id="1684307"/>
    <lineage>
        <taxon>Eukaryota</taxon>
        <taxon>Fungi</taxon>
        <taxon>Dikarya</taxon>
        <taxon>Basidiomycota</taxon>
        <taxon>Ustilaginomycotina</taxon>
        <taxon>Exobasidiomycetes</taxon>
        <taxon>Microstromatales</taxon>
        <taxon>Microstromatales incertae sedis</taxon>
        <taxon>Pseudomicrostroma</taxon>
    </lineage>
</organism>
<dbReference type="PANTHER" id="PTHR12239:SF41">
    <property type="entry name" value="MEMBRANE ASSOCIATED PROTEIN, PUTATIVE-RELATED"/>
    <property type="match status" value="1"/>
</dbReference>
<dbReference type="InterPro" id="IPR001487">
    <property type="entry name" value="Bromodomain"/>
</dbReference>
<protein>
    <recommendedName>
        <fullName evidence="3">Bromo domain-containing protein</fullName>
    </recommendedName>
</protein>
<dbReference type="GO" id="GO:0006325">
    <property type="term" value="P:chromatin organization"/>
    <property type="evidence" value="ECO:0007669"/>
    <property type="project" value="UniProtKB-ARBA"/>
</dbReference>
<dbReference type="Proteomes" id="UP000245942">
    <property type="component" value="Unassembled WGS sequence"/>
</dbReference>
<dbReference type="OrthoDB" id="2555328at2759"/>
<feature type="region of interest" description="Disordered" evidence="2">
    <location>
        <begin position="818"/>
        <end position="852"/>
    </location>
</feature>
<reference evidence="4 5" key="1">
    <citation type="journal article" date="2018" name="Mol. Biol. Evol.">
        <title>Broad Genomic Sampling Reveals a Smut Pathogenic Ancestry of the Fungal Clade Ustilaginomycotina.</title>
        <authorList>
            <person name="Kijpornyongpan T."/>
            <person name="Mondo S.J."/>
            <person name="Barry K."/>
            <person name="Sandor L."/>
            <person name="Lee J."/>
            <person name="Lipzen A."/>
            <person name="Pangilinan J."/>
            <person name="LaButti K."/>
            <person name="Hainaut M."/>
            <person name="Henrissat B."/>
            <person name="Grigoriev I.V."/>
            <person name="Spatafora J.W."/>
            <person name="Aime M.C."/>
        </authorList>
    </citation>
    <scope>NUCLEOTIDE SEQUENCE [LARGE SCALE GENOMIC DNA]</scope>
    <source>
        <strain evidence="4 5">MCA 4718</strain>
    </source>
</reference>
<feature type="region of interest" description="Disordered" evidence="2">
    <location>
        <begin position="596"/>
        <end position="631"/>
    </location>
</feature>
<evidence type="ECO:0000313" key="5">
    <source>
        <dbReference type="Proteomes" id="UP000245942"/>
    </source>
</evidence>
<feature type="region of interest" description="Disordered" evidence="2">
    <location>
        <begin position="648"/>
        <end position="667"/>
    </location>
</feature>
<dbReference type="AlphaFoldDB" id="A0A316UFC2"/>
<dbReference type="Gene3D" id="1.20.920.10">
    <property type="entry name" value="Bromodomain-like"/>
    <property type="match status" value="1"/>
</dbReference>
<feature type="region of interest" description="Disordered" evidence="2">
    <location>
        <begin position="88"/>
        <end position="349"/>
    </location>
</feature>
<dbReference type="STRING" id="1684307.A0A316UFC2"/>
<sequence length="861" mass="92476">MGAPHEQHSSRPAAVPVVLRAAESSSKRYITVLPPTLDALLLKARSLFPVPPGNTPYITLDQDEQTVILEDALPFLREREVLVFRWSPDTPRKSHGKSVKWDSSVADAQKSAGSSTPSSSSSRSNRAGAPTSTADAQAAGPSSIAGGSTRSASTSSTTSSPQTQLTQAQQHRAAHARRVLEEQRRIQEEEQAEAARQKAEEEEERRLAEEVGAEERRKAEQARKDEEERAAEEAKRKEEEALAQRARLAEQQEQERLAAEQQVKEMEQSSDQQTGEAHSFGAATPSRQQEQSLDTRVLSPTDLEASGSSPPPYSSPRKPALEREVTPTIQDDNDEDHIQSSPLVASPTREVHAAVAKASMSPHGDKLVAGRSPVSVRCIEDEGAEQETTVHDIVMQDSVREEQAQCGVEPISLTTETSVAADMATGTPADEPAVAVDAPMDSTVAQGKAEELTNKSLPASPVQDAARAQVVEQTDAVYKTMRSVVDNLRNHPGNTAFRDPMPLDYASFAESSPDGRGPIDLYIILSRITKREYGASDASPGPLEAFTSDLKRMWSLARSFYGPKSPQGQCAALLERFAEVVIAEWKLRPAHAIKSTPTHDAAGRGVANVSGGKNSKSGKHGGAADDKEAARRKAAALMASWNSSIGAAAMGASPTSRGEKRGINGGDEDVFNSRLAGGRALPFQRRPAKQQRTNSSSGEKAVDMMAFHRAIMGEKAPLPGNVATAVPVAVPVEVVVPRSERQQIAPVEEEAEKENTSPIPSPIAPASKEMIVEEQARDEEQEVAPIVVADDTVESHHRFISTTKEAQPYSIFRHHRIAASTRRGQVNGDGQGEQEDSKGGSNGGTGGARSGCTARCCRWAL</sequence>
<dbReference type="InterPro" id="IPR052293">
    <property type="entry name" value="SRRP"/>
</dbReference>
<dbReference type="EMBL" id="KZ819321">
    <property type="protein sequence ID" value="PWN23910.1"/>
    <property type="molecule type" value="Genomic_DNA"/>
</dbReference>
<evidence type="ECO:0000259" key="3">
    <source>
        <dbReference type="SMART" id="SM00297"/>
    </source>
</evidence>
<accession>A0A316UFC2</accession>
<feature type="compositionally biased region" description="Low complexity" evidence="2">
    <location>
        <begin position="111"/>
        <end position="124"/>
    </location>
</feature>
<feature type="compositionally biased region" description="Basic and acidic residues" evidence="2">
    <location>
        <begin position="178"/>
        <end position="267"/>
    </location>
</feature>
<evidence type="ECO:0000313" key="4">
    <source>
        <dbReference type="EMBL" id="PWN23910.1"/>
    </source>
</evidence>
<feature type="compositionally biased region" description="Gly residues" evidence="2">
    <location>
        <begin position="840"/>
        <end position="849"/>
    </location>
</feature>
<dbReference type="SMART" id="SM00297">
    <property type="entry name" value="BROMO"/>
    <property type="match status" value="1"/>
</dbReference>
<feature type="compositionally biased region" description="Polar residues" evidence="2">
    <location>
        <begin position="285"/>
        <end position="294"/>
    </location>
</feature>
<dbReference type="SUPFAM" id="SSF47370">
    <property type="entry name" value="Bromodomain"/>
    <property type="match status" value="1"/>
</dbReference>
<dbReference type="Pfam" id="PF00439">
    <property type="entry name" value="Bromodomain"/>
    <property type="match status" value="1"/>
</dbReference>
<name>A0A316UFC2_9BASI</name>
<dbReference type="GeneID" id="37010989"/>
<feature type="domain" description="Bromo" evidence="3">
    <location>
        <begin position="467"/>
        <end position="587"/>
    </location>
</feature>
<evidence type="ECO:0000256" key="1">
    <source>
        <dbReference type="ARBA" id="ARBA00023117"/>
    </source>
</evidence>
<feature type="compositionally biased region" description="Low complexity" evidence="2">
    <location>
        <begin position="142"/>
        <end position="171"/>
    </location>
</feature>
<keyword evidence="5" id="KW-1185">Reference proteome</keyword>
<gene>
    <name evidence="4" type="ORF">BCV69DRAFT_13588</name>
</gene>
<dbReference type="RefSeq" id="XP_025351070.1">
    <property type="nucleotide sequence ID" value="XM_025489255.1"/>
</dbReference>